<sequence>MEKLSPALLRAIQQVVAAALREHVSVAAPPRIASPPEANAPGEEDEGEIPIPVLPAGRRRNVPLP</sequence>
<comment type="caution">
    <text evidence="2">The sequence shown here is derived from an EMBL/GenBank/DDBJ whole genome shotgun (WGS) entry which is preliminary data.</text>
</comment>
<proteinExistence type="predicted"/>
<organism evidence="2">
    <name type="scientific">Sesamum radiatum</name>
    <name type="common">Black benniseed</name>
    <dbReference type="NCBI Taxonomy" id="300843"/>
    <lineage>
        <taxon>Eukaryota</taxon>
        <taxon>Viridiplantae</taxon>
        <taxon>Streptophyta</taxon>
        <taxon>Embryophyta</taxon>
        <taxon>Tracheophyta</taxon>
        <taxon>Spermatophyta</taxon>
        <taxon>Magnoliopsida</taxon>
        <taxon>eudicotyledons</taxon>
        <taxon>Gunneridae</taxon>
        <taxon>Pentapetalae</taxon>
        <taxon>asterids</taxon>
        <taxon>lamiids</taxon>
        <taxon>Lamiales</taxon>
        <taxon>Pedaliaceae</taxon>
        <taxon>Sesamum</taxon>
    </lineage>
</organism>
<evidence type="ECO:0000313" key="2">
    <source>
        <dbReference type="EMBL" id="KAL0293178.1"/>
    </source>
</evidence>
<reference evidence="2" key="2">
    <citation type="journal article" date="2024" name="Plant">
        <title>Genomic evolution and insights into agronomic trait innovations of Sesamum species.</title>
        <authorList>
            <person name="Miao H."/>
            <person name="Wang L."/>
            <person name="Qu L."/>
            <person name="Liu H."/>
            <person name="Sun Y."/>
            <person name="Le M."/>
            <person name="Wang Q."/>
            <person name="Wei S."/>
            <person name="Zheng Y."/>
            <person name="Lin W."/>
            <person name="Duan Y."/>
            <person name="Cao H."/>
            <person name="Xiong S."/>
            <person name="Wang X."/>
            <person name="Wei L."/>
            <person name="Li C."/>
            <person name="Ma Q."/>
            <person name="Ju M."/>
            <person name="Zhao R."/>
            <person name="Li G."/>
            <person name="Mu C."/>
            <person name="Tian Q."/>
            <person name="Mei H."/>
            <person name="Zhang T."/>
            <person name="Gao T."/>
            <person name="Zhang H."/>
        </authorList>
    </citation>
    <scope>NUCLEOTIDE SEQUENCE</scope>
    <source>
        <strain evidence="2">G02</strain>
    </source>
</reference>
<name>A0AAW2JH09_SESRA</name>
<evidence type="ECO:0000256" key="1">
    <source>
        <dbReference type="SAM" id="MobiDB-lite"/>
    </source>
</evidence>
<gene>
    <name evidence="2" type="ORF">Sradi_6953200</name>
</gene>
<dbReference type="EMBL" id="JACGWJ010000345">
    <property type="protein sequence ID" value="KAL0293178.1"/>
    <property type="molecule type" value="Genomic_DNA"/>
</dbReference>
<dbReference type="AlphaFoldDB" id="A0AAW2JH09"/>
<accession>A0AAW2JH09</accession>
<protein>
    <submittedName>
        <fullName evidence="2">Uncharacterized protein</fullName>
    </submittedName>
</protein>
<reference evidence="2" key="1">
    <citation type="submission" date="2020-06" db="EMBL/GenBank/DDBJ databases">
        <authorList>
            <person name="Li T."/>
            <person name="Hu X."/>
            <person name="Zhang T."/>
            <person name="Song X."/>
            <person name="Zhang H."/>
            <person name="Dai N."/>
            <person name="Sheng W."/>
            <person name="Hou X."/>
            <person name="Wei L."/>
        </authorList>
    </citation>
    <scope>NUCLEOTIDE SEQUENCE</scope>
    <source>
        <strain evidence="2">G02</strain>
        <tissue evidence="2">Leaf</tissue>
    </source>
</reference>
<feature type="region of interest" description="Disordered" evidence="1">
    <location>
        <begin position="27"/>
        <end position="65"/>
    </location>
</feature>